<evidence type="ECO:0000313" key="2">
    <source>
        <dbReference type="Proteomes" id="UP000712600"/>
    </source>
</evidence>
<organism evidence="1 2">
    <name type="scientific">Brassica cretica</name>
    <name type="common">Mustard</name>
    <dbReference type="NCBI Taxonomy" id="69181"/>
    <lineage>
        <taxon>Eukaryota</taxon>
        <taxon>Viridiplantae</taxon>
        <taxon>Streptophyta</taxon>
        <taxon>Embryophyta</taxon>
        <taxon>Tracheophyta</taxon>
        <taxon>Spermatophyta</taxon>
        <taxon>Magnoliopsida</taxon>
        <taxon>eudicotyledons</taxon>
        <taxon>Gunneridae</taxon>
        <taxon>Pentapetalae</taxon>
        <taxon>rosids</taxon>
        <taxon>malvids</taxon>
        <taxon>Brassicales</taxon>
        <taxon>Brassicaceae</taxon>
        <taxon>Brassiceae</taxon>
        <taxon>Brassica</taxon>
    </lineage>
</organism>
<dbReference type="EMBL" id="QGKX02001521">
    <property type="protein sequence ID" value="KAF3513859.1"/>
    <property type="molecule type" value="Genomic_DNA"/>
</dbReference>
<proteinExistence type="predicted"/>
<sequence length="329" mass="36187">MEEDTRVVVDGSAAPCSISQRQRKLMNKSLVAEELKRIIEFASAAPPPEAPGGSYFVCFFAGFIFLSDMFVALFDDVERLGGSCRSGGLWRRMVSRRDLLTCGGGGAWLSVGRPSLQILWFGVKFRVREGPVQLSPVHDRRGESFRVTVIAAACFACNNRLSSCGNGSDLPPCCCIVEALWSCFWFSVVAQGGLFGSHLGHWSEVFPWETCVRIGLPSTSVIRLDHFDGPIFGLLCRKDERHQDVALATPVFLLEGCGLEALEARVFVFCWLFETRGCRGYDWRSCAYLKSIIWSSAAGKPISTKAWSHVISKASSRVAMLSVPSFSAS</sequence>
<dbReference type="AlphaFoldDB" id="A0A8S9PEE6"/>
<reference evidence="1" key="1">
    <citation type="submission" date="2019-12" db="EMBL/GenBank/DDBJ databases">
        <title>Genome sequencing and annotation of Brassica cretica.</title>
        <authorList>
            <person name="Studholme D.J."/>
            <person name="Sarris P."/>
        </authorList>
    </citation>
    <scope>NUCLEOTIDE SEQUENCE</scope>
    <source>
        <strain evidence="1">PFS-109/04</strain>
        <tissue evidence="1">Leaf</tissue>
    </source>
</reference>
<dbReference type="Proteomes" id="UP000712600">
    <property type="component" value="Unassembled WGS sequence"/>
</dbReference>
<accession>A0A8S9PEE6</accession>
<gene>
    <name evidence="1" type="ORF">F2Q69_00007849</name>
</gene>
<comment type="caution">
    <text evidence="1">The sequence shown here is derived from an EMBL/GenBank/DDBJ whole genome shotgun (WGS) entry which is preliminary data.</text>
</comment>
<evidence type="ECO:0000313" key="1">
    <source>
        <dbReference type="EMBL" id="KAF3513859.1"/>
    </source>
</evidence>
<name>A0A8S9PEE6_BRACR</name>
<protein>
    <submittedName>
        <fullName evidence="1">Uncharacterized protein</fullName>
    </submittedName>
</protein>